<feature type="non-terminal residue" evidence="7">
    <location>
        <position position="1"/>
    </location>
</feature>
<evidence type="ECO:0000256" key="5">
    <source>
        <dbReference type="SAM" id="Phobius"/>
    </source>
</evidence>
<keyword evidence="4 5" id="KW-0472">Membrane</keyword>
<reference evidence="7" key="1">
    <citation type="submission" date="2023-10" db="EMBL/GenBank/DDBJ databases">
        <title>Genome assembly of Pristionchus species.</title>
        <authorList>
            <person name="Yoshida K."/>
            <person name="Sommer R.J."/>
        </authorList>
    </citation>
    <scope>NUCLEOTIDE SEQUENCE</scope>
    <source>
        <strain evidence="7">RS0144</strain>
    </source>
</reference>
<dbReference type="PANTHER" id="PTHR11863">
    <property type="entry name" value="STEROL DESATURASE"/>
    <property type="match status" value="1"/>
</dbReference>
<dbReference type="Proteomes" id="UP001432027">
    <property type="component" value="Unassembled WGS sequence"/>
</dbReference>
<evidence type="ECO:0000256" key="4">
    <source>
        <dbReference type="ARBA" id="ARBA00023136"/>
    </source>
</evidence>
<keyword evidence="8" id="KW-1185">Reference proteome</keyword>
<feature type="transmembrane region" description="Helical" evidence="5">
    <location>
        <begin position="27"/>
        <end position="48"/>
    </location>
</feature>
<evidence type="ECO:0000256" key="1">
    <source>
        <dbReference type="ARBA" id="ARBA00004370"/>
    </source>
</evidence>
<evidence type="ECO:0000313" key="7">
    <source>
        <dbReference type="EMBL" id="GMS96642.1"/>
    </source>
</evidence>
<protein>
    <recommendedName>
        <fullName evidence="6">Fatty acid hydroxylase domain-containing protein</fullName>
    </recommendedName>
</protein>
<dbReference type="GO" id="GO:0016020">
    <property type="term" value="C:membrane"/>
    <property type="evidence" value="ECO:0007669"/>
    <property type="project" value="UniProtKB-SubCell"/>
</dbReference>
<accession>A0AAV5TQH3</accession>
<gene>
    <name evidence="7" type="ORF">PENTCL1PPCAC_18817</name>
</gene>
<dbReference type="AlphaFoldDB" id="A0AAV5TQH3"/>
<feature type="transmembrane region" description="Helical" evidence="5">
    <location>
        <begin position="80"/>
        <end position="97"/>
    </location>
</feature>
<dbReference type="GO" id="GO:0008610">
    <property type="term" value="P:lipid biosynthetic process"/>
    <property type="evidence" value="ECO:0007669"/>
    <property type="project" value="InterPro"/>
</dbReference>
<evidence type="ECO:0000259" key="6">
    <source>
        <dbReference type="Pfam" id="PF04116"/>
    </source>
</evidence>
<keyword evidence="3 5" id="KW-1133">Transmembrane helix</keyword>
<dbReference type="GO" id="GO:0016491">
    <property type="term" value="F:oxidoreductase activity"/>
    <property type="evidence" value="ECO:0007669"/>
    <property type="project" value="InterPro"/>
</dbReference>
<dbReference type="EMBL" id="BTSX01000004">
    <property type="protein sequence ID" value="GMS96642.1"/>
    <property type="molecule type" value="Genomic_DNA"/>
</dbReference>
<organism evidence="7 8">
    <name type="scientific">Pristionchus entomophagus</name>
    <dbReference type="NCBI Taxonomy" id="358040"/>
    <lineage>
        <taxon>Eukaryota</taxon>
        <taxon>Metazoa</taxon>
        <taxon>Ecdysozoa</taxon>
        <taxon>Nematoda</taxon>
        <taxon>Chromadorea</taxon>
        <taxon>Rhabditida</taxon>
        <taxon>Rhabditina</taxon>
        <taxon>Diplogasteromorpha</taxon>
        <taxon>Diplogasteroidea</taxon>
        <taxon>Neodiplogasteridae</taxon>
        <taxon>Pristionchus</taxon>
    </lineage>
</organism>
<name>A0AAV5TQH3_9BILA</name>
<feature type="domain" description="Fatty acid hydroxylase" evidence="6">
    <location>
        <begin position="32"/>
        <end position="163"/>
    </location>
</feature>
<evidence type="ECO:0000256" key="2">
    <source>
        <dbReference type="ARBA" id="ARBA00022692"/>
    </source>
</evidence>
<dbReference type="InterPro" id="IPR006694">
    <property type="entry name" value="Fatty_acid_hydroxylase"/>
</dbReference>
<comment type="caution">
    <text evidence="7">The sequence shown here is derived from an EMBL/GenBank/DDBJ whole genome shotgun (WGS) entry which is preliminary data.</text>
</comment>
<sequence length="197" mass="23729">VFPLTSAQWCWVPTPELPPLAPTMFEMVSQITIYFLLFDFLDFCFHFICHKNKFLYRWCHSVHHVYSSPFAATSQHMHPFEMLVLGGLVTMIPWIFHTHPFTYWLWIIVAQMISYEVHTGYDFPFALHRFFKFYSGTPAHDMHHLRPLTCFQPWLNYMDRLLGYHITYDDLKTMADEKNRRFGKYEMEDEEGLDRIN</sequence>
<comment type="subcellular location">
    <subcellularLocation>
        <location evidence="1">Membrane</location>
    </subcellularLocation>
</comment>
<dbReference type="GO" id="GO:0005506">
    <property type="term" value="F:iron ion binding"/>
    <property type="evidence" value="ECO:0007669"/>
    <property type="project" value="InterPro"/>
</dbReference>
<keyword evidence="2 5" id="KW-0812">Transmembrane</keyword>
<proteinExistence type="predicted"/>
<dbReference type="Pfam" id="PF04116">
    <property type="entry name" value="FA_hydroxylase"/>
    <property type="match status" value="1"/>
</dbReference>
<evidence type="ECO:0000313" key="8">
    <source>
        <dbReference type="Proteomes" id="UP001432027"/>
    </source>
</evidence>
<dbReference type="InterPro" id="IPR050307">
    <property type="entry name" value="Sterol_Desaturase_Related"/>
</dbReference>
<evidence type="ECO:0000256" key="3">
    <source>
        <dbReference type="ARBA" id="ARBA00022989"/>
    </source>
</evidence>